<evidence type="ECO:0000256" key="4">
    <source>
        <dbReference type="ARBA" id="ARBA00022840"/>
    </source>
</evidence>
<dbReference type="PROSITE" id="PS50929">
    <property type="entry name" value="ABC_TM1F"/>
    <property type="match status" value="1"/>
</dbReference>
<name>F8K0H0_STREN</name>
<feature type="domain" description="ABC transporter" evidence="9">
    <location>
        <begin position="386"/>
        <end position="608"/>
    </location>
</feature>
<reference evidence="12" key="1">
    <citation type="submission" date="2011-12" db="EMBL/GenBank/DDBJ databases">
        <title>Complete genome sequence of Streptomyces cattleya strain DSM 46488.</title>
        <authorList>
            <person name="Ou H.-Y."/>
            <person name="Li P."/>
            <person name="Zhao C."/>
            <person name="O'Hagan D."/>
            <person name="Deng Z."/>
        </authorList>
    </citation>
    <scope>NUCLEOTIDE SEQUENCE [LARGE SCALE GENOMIC DNA]</scope>
    <source>
        <strain evidence="12">ATCC 35852 / DSM 46488 / JCM 4925 / NBRC 14057 / NRRL 8057</strain>
    </source>
</reference>
<evidence type="ECO:0000256" key="1">
    <source>
        <dbReference type="ARBA" id="ARBA00004651"/>
    </source>
</evidence>
<dbReference type="AlphaFoldDB" id="F8K0H0"/>
<evidence type="ECO:0000256" key="6">
    <source>
        <dbReference type="ARBA" id="ARBA00023136"/>
    </source>
</evidence>
<evidence type="ECO:0000259" key="9">
    <source>
        <dbReference type="PROSITE" id="PS50893"/>
    </source>
</evidence>
<dbReference type="OrthoDB" id="9806127at2"/>
<comment type="subcellular location">
    <subcellularLocation>
        <location evidence="1">Cell membrane</location>
        <topology evidence="1">Multi-pass membrane protein</topology>
    </subcellularLocation>
</comment>
<dbReference type="Gene3D" id="1.20.1560.10">
    <property type="entry name" value="ABC transporter type 1, transmembrane domain"/>
    <property type="match status" value="1"/>
</dbReference>
<accession>F8K0H0</accession>
<dbReference type="InterPro" id="IPR011527">
    <property type="entry name" value="ABC1_TM_dom"/>
</dbReference>
<dbReference type="KEGG" id="sct:SCAT_5009"/>
<dbReference type="GO" id="GO:0015421">
    <property type="term" value="F:ABC-type oligopeptide transporter activity"/>
    <property type="evidence" value="ECO:0007669"/>
    <property type="project" value="TreeGrafter"/>
</dbReference>
<dbReference type="GO" id="GO:0005886">
    <property type="term" value="C:plasma membrane"/>
    <property type="evidence" value="ECO:0007669"/>
    <property type="project" value="UniProtKB-SubCell"/>
</dbReference>
<evidence type="ECO:0000259" key="10">
    <source>
        <dbReference type="PROSITE" id="PS50929"/>
    </source>
</evidence>
<dbReference type="GO" id="GO:0005524">
    <property type="term" value="F:ATP binding"/>
    <property type="evidence" value="ECO:0007669"/>
    <property type="project" value="UniProtKB-KW"/>
</dbReference>
<dbReference type="Pfam" id="PF00005">
    <property type="entry name" value="ABC_tran"/>
    <property type="match status" value="1"/>
</dbReference>
<evidence type="ECO:0000256" key="5">
    <source>
        <dbReference type="ARBA" id="ARBA00022989"/>
    </source>
</evidence>
<dbReference type="InterPro" id="IPR003593">
    <property type="entry name" value="AAA+_ATPase"/>
</dbReference>
<keyword evidence="5 8" id="KW-1133">Transmembrane helix</keyword>
<keyword evidence="2 8" id="KW-0812">Transmembrane</keyword>
<dbReference type="SUPFAM" id="SSF52540">
    <property type="entry name" value="P-loop containing nucleoside triphosphate hydrolases"/>
    <property type="match status" value="1"/>
</dbReference>
<dbReference type="Pfam" id="PF00664">
    <property type="entry name" value="ABC_membrane"/>
    <property type="match status" value="1"/>
</dbReference>
<dbReference type="InterPro" id="IPR003439">
    <property type="entry name" value="ABC_transporter-like_ATP-bd"/>
</dbReference>
<evidence type="ECO:0000256" key="7">
    <source>
        <dbReference type="SAM" id="MobiDB-lite"/>
    </source>
</evidence>
<keyword evidence="12" id="KW-1185">Reference proteome</keyword>
<organism evidence="11 12">
    <name type="scientific">Streptantibioticus cattleyicolor (strain ATCC 35852 / DSM 46488 / JCM 4925 / NBRC 14057 / NRRL 8057)</name>
    <name type="common">Streptomyces cattleya</name>
    <dbReference type="NCBI Taxonomy" id="1003195"/>
    <lineage>
        <taxon>Bacteria</taxon>
        <taxon>Bacillati</taxon>
        <taxon>Actinomycetota</taxon>
        <taxon>Actinomycetes</taxon>
        <taxon>Kitasatosporales</taxon>
        <taxon>Streptomycetaceae</taxon>
        <taxon>Streptantibioticus</taxon>
    </lineage>
</organism>
<feature type="transmembrane region" description="Helical" evidence="8">
    <location>
        <begin position="320"/>
        <end position="340"/>
    </location>
</feature>
<dbReference type="InterPro" id="IPR039421">
    <property type="entry name" value="Type_1_exporter"/>
</dbReference>
<dbReference type="Gene3D" id="3.40.50.300">
    <property type="entry name" value="P-loop containing nucleotide triphosphate hydrolases"/>
    <property type="match status" value="1"/>
</dbReference>
<dbReference type="Proteomes" id="UP000007842">
    <property type="component" value="Chromosome"/>
</dbReference>
<feature type="transmembrane region" description="Helical" evidence="8">
    <location>
        <begin position="105"/>
        <end position="127"/>
    </location>
</feature>
<dbReference type="PROSITE" id="PS50893">
    <property type="entry name" value="ABC_TRANSPORTER_2"/>
    <property type="match status" value="1"/>
</dbReference>
<dbReference type="PANTHER" id="PTHR43394">
    <property type="entry name" value="ATP-DEPENDENT PERMEASE MDL1, MITOCHONDRIAL"/>
    <property type="match status" value="1"/>
</dbReference>
<dbReference type="PROSITE" id="PS00211">
    <property type="entry name" value="ABC_TRANSPORTER_1"/>
    <property type="match status" value="1"/>
</dbReference>
<feature type="transmembrane region" description="Helical" evidence="8">
    <location>
        <begin position="180"/>
        <end position="203"/>
    </location>
</feature>
<dbReference type="RefSeq" id="WP_014145712.1">
    <property type="nucleotide sequence ID" value="NC_016111.1"/>
</dbReference>
<dbReference type="GO" id="GO:0016887">
    <property type="term" value="F:ATP hydrolysis activity"/>
    <property type="evidence" value="ECO:0007669"/>
    <property type="project" value="InterPro"/>
</dbReference>
<protein>
    <submittedName>
        <fullName evidence="11">ABC transporter related protein</fullName>
    </submittedName>
</protein>
<feature type="transmembrane region" description="Helical" evidence="8">
    <location>
        <begin position="291"/>
        <end position="314"/>
    </location>
</feature>
<keyword evidence="3" id="KW-0547">Nucleotide-binding</keyword>
<evidence type="ECO:0000256" key="2">
    <source>
        <dbReference type="ARBA" id="ARBA00022692"/>
    </source>
</evidence>
<evidence type="ECO:0000313" key="11">
    <source>
        <dbReference type="EMBL" id="AEW97372.1"/>
    </source>
</evidence>
<dbReference type="eggNOG" id="COG1132">
    <property type="taxonomic scope" value="Bacteria"/>
</dbReference>
<feature type="transmembrane region" description="Helical" evidence="8">
    <location>
        <begin position="67"/>
        <end position="90"/>
    </location>
</feature>
<keyword evidence="4" id="KW-0067">ATP-binding</keyword>
<dbReference type="PANTHER" id="PTHR43394:SF1">
    <property type="entry name" value="ATP-BINDING CASSETTE SUB-FAMILY B MEMBER 10, MITOCHONDRIAL"/>
    <property type="match status" value="1"/>
</dbReference>
<keyword evidence="6 8" id="KW-0472">Membrane</keyword>
<evidence type="ECO:0000256" key="3">
    <source>
        <dbReference type="ARBA" id="ARBA00022741"/>
    </source>
</evidence>
<sequence length="608" mass="64382">MVDVIRVRPAGGTGGGPDVTEPADRPRRRHAAPRHTYADDGPVAVSPAESPSAVFRRFWPWVRPDRYWLPVAALLMVAGAAGEVVSIWLFKELIDQVLVPRRFAAFWPLAGAMVGLAAAAGVAAFAGDYTTARVAERFILRLRTAITAHLHTLPPDTLHTRRHGDVVARITSDVQRVEQLVASGVIQFVTAVISMVFSVAAAFYLSWPLALAALATAPVFAVAARRFGGRVQELSRQARRRNGALTAVLEESLALSGLSHAYNQQHREVARVDEEGRSLMRAELATARVGFLYPAVLDVLEVVGGLAVVGLGAFELSRGALTLGGLLAFAAFLTQLFGPVRTLSGLVTMVGAAGAAAERVLELLRVRSPLPAPARPVPPPSGPATLTCERLRAGYPSHPGTVVLDDVGFTVAPGQVLAVMGPSGVGKSTLAKLLVRFMDPLGGAVRLNGVDLRDMEVTAVRQAVTLLPQQAQLFHASIGHNIAYGRPDASPAEITRAARDADAHAFITALPDGYDTVVGENGFQLSGGQARRVAIARAFLRGTQVLVLDEPTAGLDDRAAANVLGPLQRLMAGRTTVLITHDHALARHADAVYLLPDTRAGTSPGHPD</sequence>
<feature type="transmembrane region" description="Helical" evidence="8">
    <location>
        <begin position="209"/>
        <end position="227"/>
    </location>
</feature>
<dbReference type="SMART" id="SM00382">
    <property type="entry name" value="AAA"/>
    <property type="match status" value="1"/>
</dbReference>
<feature type="domain" description="ABC transmembrane type-1" evidence="10">
    <location>
        <begin position="71"/>
        <end position="352"/>
    </location>
</feature>
<accession>G8X3J9</accession>
<dbReference type="InterPro" id="IPR036640">
    <property type="entry name" value="ABC1_TM_sf"/>
</dbReference>
<proteinExistence type="predicted"/>
<dbReference type="KEGG" id="scy:SCATT_50010"/>
<evidence type="ECO:0000256" key="8">
    <source>
        <dbReference type="SAM" id="Phobius"/>
    </source>
</evidence>
<dbReference type="EMBL" id="CP003219">
    <property type="protein sequence ID" value="AEW97372.1"/>
    <property type="molecule type" value="Genomic_DNA"/>
</dbReference>
<gene>
    <name evidence="11" type="ordered locus">SCATT_50010</name>
</gene>
<feature type="region of interest" description="Disordered" evidence="7">
    <location>
        <begin position="11"/>
        <end position="48"/>
    </location>
</feature>
<dbReference type="STRING" id="1003195.SCATT_50010"/>
<evidence type="ECO:0000313" key="12">
    <source>
        <dbReference type="Proteomes" id="UP000007842"/>
    </source>
</evidence>
<dbReference type="InterPro" id="IPR017871">
    <property type="entry name" value="ABC_transporter-like_CS"/>
</dbReference>
<dbReference type="InterPro" id="IPR027417">
    <property type="entry name" value="P-loop_NTPase"/>
</dbReference>
<dbReference type="PATRIC" id="fig|1003195.11.peg.6433"/>
<dbReference type="SUPFAM" id="SSF90123">
    <property type="entry name" value="ABC transporter transmembrane region"/>
    <property type="match status" value="1"/>
</dbReference>
<dbReference type="HOGENOM" id="CLU_000604_84_3_11"/>